<evidence type="ECO:0000313" key="4">
    <source>
        <dbReference type="Proteomes" id="UP000663828"/>
    </source>
</evidence>
<protein>
    <submittedName>
        <fullName evidence="2">Uncharacterized protein</fullName>
    </submittedName>
</protein>
<evidence type="ECO:0000313" key="3">
    <source>
        <dbReference type="EMBL" id="CAF0973710.1"/>
    </source>
</evidence>
<keyword evidence="1" id="KW-0472">Membrane</keyword>
<dbReference type="Proteomes" id="UP000663828">
    <property type="component" value="Unassembled WGS sequence"/>
</dbReference>
<organism evidence="2 4">
    <name type="scientific">Adineta ricciae</name>
    <name type="common">Rotifer</name>
    <dbReference type="NCBI Taxonomy" id="249248"/>
    <lineage>
        <taxon>Eukaryota</taxon>
        <taxon>Metazoa</taxon>
        <taxon>Spiralia</taxon>
        <taxon>Gnathifera</taxon>
        <taxon>Rotifera</taxon>
        <taxon>Eurotatoria</taxon>
        <taxon>Bdelloidea</taxon>
        <taxon>Adinetida</taxon>
        <taxon>Adinetidae</taxon>
        <taxon>Adineta</taxon>
    </lineage>
</organism>
<reference evidence="2" key="1">
    <citation type="submission" date="2021-02" db="EMBL/GenBank/DDBJ databases">
        <authorList>
            <person name="Nowell W R."/>
        </authorList>
    </citation>
    <scope>NUCLEOTIDE SEQUENCE</scope>
</reference>
<evidence type="ECO:0000313" key="2">
    <source>
        <dbReference type="EMBL" id="CAF0911441.1"/>
    </source>
</evidence>
<keyword evidence="4" id="KW-1185">Reference proteome</keyword>
<evidence type="ECO:0000256" key="1">
    <source>
        <dbReference type="SAM" id="Phobius"/>
    </source>
</evidence>
<comment type="caution">
    <text evidence="2">The sequence shown here is derived from an EMBL/GenBank/DDBJ whole genome shotgun (WGS) entry which is preliminary data.</text>
</comment>
<dbReference type="EMBL" id="CAJNOR010000428">
    <property type="protein sequence ID" value="CAF0911441.1"/>
    <property type="molecule type" value="Genomic_DNA"/>
</dbReference>
<proteinExistence type="predicted"/>
<dbReference type="Proteomes" id="UP000663852">
    <property type="component" value="Unassembled WGS sequence"/>
</dbReference>
<dbReference type="EMBL" id="CAJNOJ010000053">
    <property type="protein sequence ID" value="CAF0973710.1"/>
    <property type="molecule type" value="Genomic_DNA"/>
</dbReference>
<dbReference type="AlphaFoldDB" id="A0A814ADB2"/>
<keyword evidence="1" id="KW-1133">Transmembrane helix</keyword>
<name>A0A814ADB2_ADIRI</name>
<keyword evidence="1" id="KW-0812">Transmembrane</keyword>
<dbReference type="OrthoDB" id="10060070at2759"/>
<gene>
    <name evidence="3" type="ORF">EDS130_LOCUS13503</name>
    <name evidence="2" type="ORF">XAT740_LOCUS8557</name>
</gene>
<accession>A0A814ADB2</accession>
<sequence length="92" mass="10379">MIIKNNSFYSTPESIYSQLNSTTQIDDRSSTSTIITIIILSFLSISGWIFMSYALFGRSEAYRTKPDDQHGVSHYLNSSEITTPNDFLANVD</sequence>
<feature type="transmembrane region" description="Helical" evidence="1">
    <location>
        <begin position="34"/>
        <end position="56"/>
    </location>
</feature>